<dbReference type="AlphaFoldDB" id="A0A932A8I2"/>
<dbReference type="GO" id="GO:0032259">
    <property type="term" value="P:methylation"/>
    <property type="evidence" value="ECO:0007669"/>
    <property type="project" value="UniProtKB-KW"/>
</dbReference>
<dbReference type="Proteomes" id="UP000779809">
    <property type="component" value="Unassembled WGS sequence"/>
</dbReference>
<keyword evidence="3" id="KW-0489">Methyltransferase</keyword>
<accession>A0A932A8I2</accession>
<keyword evidence="5" id="KW-0949">S-adenosyl-L-methionine</keyword>
<dbReference type="Gene3D" id="1.10.155.10">
    <property type="entry name" value="Chemotaxis receptor methyltransferase CheR, N-terminal domain"/>
    <property type="match status" value="1"/>
</dbReference>
<evidence type="ECO:0000313" key="8">
    <source>
        <dbReference type="Proteomes" id="UP000779809"/>
    </source>
</evidence>
<dbReference type="EMBL" id="JACPNR010000009">
    <property type="protein sequence ID" value="MBI2678681.1"/>
    <property type="molecule type" value="Genomic_DNA"/>
</dbReference>
<protein>
    <recommendedName>
        <fullName evidence="2">protein-glutamate O-methyltransferase</fullName>
        <ecNumber evidence="2">2.1.1.80</ecNumber>
    </recommendedName>
</protein>
<gene>
    <name evidence="7" type="ORF">HYX28_07845</name>
</gene>
<evidence type="ECO:0000259" key="6">
    <source>
        <dbReference type="PROSITE" id="PS50123"/>
    </source>
</evidence>
<comment type="caution">
    <text evidence="7">The sequence shown here is derived from an EMBL/GenBank/DDBJ whole genome shotgun (WGS) entry which is preliminary data.</text>
</comment>
<dbReference type="PANTHER" id="PTHR24422:SF10">
    <property type="entry name" value="CHEMOTAXIS PROTEIN METHYLTRANSFERASE 2"/>
    <property type="match status" value="1"/>
</dbReference>
<proteinExistence type="predicted"/>
<dbReference type="SMART" id="SM00138">
    <property type="entry name" value="MeTrc"/>
    <property type="match status" value="1"/>
</dbReference>
<dbReference type="SUPFAM" id="SSF53335">
    <property type="entry name" value="S-adenosyl-L-methionine-dependent methyltransferases"/>
    <property type="match status" value="1"/>
</dbReference>
<dbReference type="EC" id="2.1.1.80" evidence="2"/>
<name>A0A932A8I2_9BACT</name>
<evidence type="ECO:0000256" key="1">
    <source>
        <dbReference type="ARBA" id="ARBA00001541"/>
    </source>
</evidence>
<dbReference type="PANTHER" id="PTHR24422">
    <property type="entry name" value="CHEMOTAXIS PROTEIN METHYLTRANSFERASE"/>
    <property type="match status" value="1"/>
</dbReference>
<evidence type="ECO:0000313" key="7">
    <source>
        <dbReference type="EMBL" id="MBI2678681.1"/>
    </source>
</evidence>
<dbReference type="InterPro" id="IPR050903">
    <property type="entry name" value="Bact_Chemotaxis_MeTrfase"/>
</dbReference>
<reference evidence="7" key="1">
    <citation type="submission" date="2020-07" db="EMBL/GenBank/DDBJ databases">
        <title>Huge and variable diversity of episymbiotic CPR bacteria and DPANN archaea in groundwater ecosystems.</title>
        <authorList>
            <person name="He C.Y."/>
            <person name="Keren R."/>
            <person name="Whittaker M."/>
            <person name="Farag I.F."/>
            <person name="Doudna J."/>
            <person name="Cate J.H.D."/>
            <person name="Banfield J.F."/>
        </authorList>
    </citation>
    <scope>NUCLEOTIDE SEQUENCE</scope>
    <source>
        <strain evidence="7">NC_groundwater_580_Pr5_B-0.1um_64_19</strain>
    </source>
</reference>
<evidence type="ECO:0000256" key="2">
    <source>
        <dbReference type="ARBA" id="ARBA00012534"/>
    </source>
</evidence>
<dbReference type="CDD" id="cd02440">
    <property type="entry name" value="AdoMet_MTases"/>
    <property type="match status" value="1"/>
</dbReference>
<dbReference type="Pfam" id="PF01739">
    <property type="entry name" value="CheR"/>
    <property type="match status" value="1"/>
</dbReference>
<organism evidence="7 8">
    <name type="scientific">Candidatus Korobacter versatilis</name>
    <dbReference type="NCBI Taxonomy" id="658062"/>
    <lineage>
        <taxon>Bacteria</taxon>
        <taxon>Pseudomonadati</taxon>
        <taxon>Acidobacteriota</taxon>
        <taxon>Terriglobia</taxon>
        <taxon>Terriglobales</taxon>
        <taxon>Candidatus Korobacteraceae</taxon>
        <taxon>Candidatus Korobacter</taxon>
    </lineage>
</organism>
<dbReference type="PROSITE" id="PS50123">
    <property type="entry name" value="CHER"/>
    <property type="match status" value="1"/>
</dbReference>
<keyword evidence="4" id="KW-0808">Transferase</keyword>
<dbReference type="GO" id="GO:0008983">
    <property type="term" value="F:protein-glutamate O-methyltransferase activity"/>
    <property type="evidence" value="ECO:0007669"/>
    <property type="project" value="UniProtKB-EC"/>
</dbReference>
<comment type="catalytic activity">
    <reaction evidence="1">
        <text>L-glutamyl-[protein] + S-adenosyl-L-methionine = [protein]-L-glutamate 5-O-methyl ester + S-adenosyl-L-homocysteine</text>
        <dbReference type="Rhea" id="RHEA:24452"/>
        <dbReference type="Rhea" id="RHEA-COMP:10208"/>
        <dbReference type="Rhea" id="RHEA-COMP:10311"/>
        <dbReference type="ChEBI" id="CHEBI:29973"/>
        <dbReference type="ChEBI" id="CHEBI:57856"/>
        <dbReference type="ChEBI" id="CHEBI:59789"/>
        <dbReference type="ChEBI" id="CHEBI:82795"/>
        <dbReference type="EC" id="2.1.1.80"/>
    </reaction>
</comment>
<dbReference type="InterPro" id="IPR000780">
    <property type="entry name" value="CheR_MeTrfase"/>
</dbReference>
<evidence type="ECO:0000256" key="5">
    <source>
        <dbReference type="ARBA" id="ARBA00022691"/>
    </source>
</evidence>
<sequence length="295" mass="33766">MLEKTNPDNVTEHELSEIRALIEKRSGILFDTSRERFFSTRVREHMSAKRLAHGTDLLRVMKSSNVEYDSLLERLLTQETSFFRYPDVHAALERKVLPEMHMKKFWENPRSLRIWSAGCATGEEPYSIAMSICETLEFAEAWNIHILATDISRQALQAAERGVYSRRELGPQDPALIEQYFAKLGDQFMVKPKIRNMVTFAPMNLAQVVYMGRFDCIFCMNVLIYFSDERRAALIQRFYEYLEPGGYLFLGHAESIAKTGVQFDPIVHGDSIYYQKPGSGTPKRSATVAGGEGAR</sequence>
<dbReference type="InterPro" id="IPR036804">
    <property type="entry name" value="CheR_N_sf"/>
</dbReference>
<dbReference type="PRINTS" id="PR00996">
    <property type="entry name" value="CHERMTFRASE"/>
</dbReference>
<dbReference type="InterPro" id="IPR029063">
    <property type="entry name" value="SAM-dependent_MTases_sf"/>
</dbReference>
<dbReference type="InterPro" id="IPR022642">
    <property type="entry name" value="CheR_C"/>
</dbReference>
<dbReference type="Gene3D" id="3.40.50.150">
    <property type="entry name" value="Vaccinia Virus protein VP39"/>
    <property type="match status" value="1"/>
</dbReference>
<evidence type="ECO:0000256" key="3">
    <source>
        <dbReference type="ARBA" id="ARBA00022603"/>
    </source>
</evidence>
<evidence type="ECO:0000256" key="4">
    <source>
        <dbReference type="ARBA" id="ARBA00022679"/>
    </source>
</evidence>
<dbReference type="SUPFAM" id="SSF47757">
    <property type="entry name" value="Chemotaxis receptor methyltransferase CheR, N-terminal domain"/>
    <property type="match status" value="1"/>
</dbReference>
<feature type="domain" description="CheR-type methyltransferase" evidence="6">
    <location>
        <begin position="3"/>
        <end position="256"/>
    </location>
</feature>